<reference evidence="1" key="1">
    <citation type="submission" date="2020-08" db="EMBL/GenBank/DDBJ databases">
        <title>High throughput sequencing combined with conventional Sanger sequencing revealed high molecular diversity in AcV-1 population from kiwifruit grown in China.</title>
        <authorList>
            <person name="Hong N."/>
            <person name="Wen S."/>
        </authorList>
    </citation>
    <scope>NUCLEOTIDE SEQUENCE</scope>
    <source>
        <strain evidence="1">JX5-c10087</strain>
    </source>
</reference>
<name>A0A7L9CDS1_9CLOS</name>
<accession>A0A7L9CDS1</accession>
<evidence type="ECO:0000313" key="1">
    <source>
        <dbReference type="EMBL" id="QOJ38412.1"/>
    </source>
</evidence>
<protein>
    <submittedName>
        <fullName evidence="1">P13</fullName>
    </submittedName>
</protein>
<organism evidence="1">
    <name type="scientific">Olivavirus actinidiae</name>
    <dbReference type="NCBI Taxonomy" id="2024724"/>
    <lineage>
        <taxon>Viruses</taxon>
        <taxon>Riboviria</taxon>
        <taxon>Orthornavirae</taxon>
        <taxon>Kitrinoviricota</taxon>
        <taxon>Alsuviricetes</taxon>
        <taxon>Martellivirales</taxon>
        <taxon>Closteroviridae</taxon>
        <taxon>Olivavirus</taxon>
    </lineage>
</organism>
<sequence length="121" mass="14493">MGIINSLYEPSDTLHEYNQYSQYTRSGRWLPHASYGGSQYSSNHFNGSLHMVGNPSIDALVIQHNYKELEIQLNERRKIASEHAMERENCYKEEMRKRNECYARHKRRSKKRFSLYSLLYR</sequence>
<dbReference type="EMBL" id="MT936299">
    <property type="protein sequence ID" value="QOJ38412.1"/>
    <property type="molecule type" value="Genomic_RNA"/>
</dbReference>
<proteinExistence type="predicted"/>